<evidence type="ECO:0000313" key="1">
    <source>
        <dbReference type="EMBL" id="EIJ38627.1"/>
    </source>
</evidence>
<proteinExistence type="predicted"/>
<dbReference type="HOGENOM" id="CLU_1618388_0_0_10"/>
<dbReference type="EMBL" id="JH651379">
    <property type="protein sequence ID" value="EIJ38627.1"/>
    <property type="molecule type" value="Genomic_DNA"/>
</dbReference>
<dbReference type="eggNOG" id="ENOG50339GW">
    <property type="taxonomic scope" value="Bacteria"/>
</dbReference>
<dbReference type="OrthoDB" id="1443520at2"/>
<evidence type="ECO:0000313" key="2">
    <source>
        <dbReference type="Proteomes" id="UP000004690"/>
    </source>
</evidence>
<gene>
    <name evidence="1" type="ORF">JoomaDRAFT_1615</name>
</gene>
<sequence>MKNTAYILLLGLCFIITSCGDKENKEDNSASQDTAVASYKQLPEIKPISNEKLTEINKWKKFKELSNLMEKFQDQNSGDLTYFAEEFIRLDTEIEKDSLFPEKFNVPDVKSRLVVFKTFSNQFKTRLDENAPIDSINVSREKLLVTYNAIRQQLSETLKSKIYQDFIKEK</sequence>
<dbReference type="Proteomes" id="UP000004690">
    <property type="component" value="Unassembled WGS sequence"/>
</dbReference>
<evidence type="ECO:0008006" key="3">
    <source>
        <dbReference type="Google" id="ProtNLM"/>
    </source>
</evidence>
<name>I3C4T4_9FLAO</name>
<dbReference type="AlphaFoldDB" id="I3C4T4"/>
<organism evidence="1 2">
    <name type="scientific">Galbibacter orientalis DSM 19592</name>
    <dbReference type="NCBI Taxonomy" id="926559"/>
    <lineage>
        <taxon>Bacteria</taxon>
        <taxon>Pseudomonadati</taxon>
        <taxon>Bacteroidota</taxon>
        <taxon>Flavobacteriia</taxon>
        <taxon>Flavobacteriales</taxon>
        <taxon>Flavobacteriaceae</taxon>
        <taxon>Galbibacter</taxon>
    </lineage>
</organism>
<dbReference type="RefSeq" id="WP_008611882.1">
    <property type="nucleotide sequence ID" value="NZ_JH651379.1"/>
</dbReference>
<keyword evidence="2" id="KW-1185">Reference proteome</keyword>
<accession>I3C4T4</accession>
<protein>
    <recommendedName>
        <fullName evidence="3">Lipoprotein</fullName>
    </recommendedName>
</protein>
<dbReference type="PROSITE" id="PS51257">
    <property type="entry name" value="PROKAR_LIPOPROTEIN"/>
    <property type="match status" value="1"/>
</dbReference>
<reference evidence="1 2" key="1">
    <citation type="submission" date="2012-02" db="EMBL/GenBank/DDBJ databases">
        <title>Improved High-Quality Draft genome of Joostella marina DSM 19592.</title>
        <authorList>
            <consortium name="US DOE Joint Genome Institute (JGI-PGF)"/>
            <person name="Lucas S."/>
            <person name="Copeland A."/>
            <person name="Lapidus A."/>
            <person name="Bruce D."/>
            <person name="Goodwin L."/>
            <person name="Pitluck S."/>
            <person name="Peters L."/>
            <person name="Chertkov O."/>
            <person name="Ovchinnikova G."/>
            <person name="Kyrpides N."/>
            <person name="Mavromatis K."/>
            <person name="Detter J.C."/>
            <person name="Han C."/>
            <person name="Land M."/>
            <person name="Hauser L."/>
            <person name="Markowitz V."/>
            <person name="Cheng J.-F."/>
            <person name="Hugenholtz P."/>
            <person name="Woyke T."/>
            <person name="Wu D."/>
            <person name="Tindall B."/>
            <person name="Brambilla E."/>
            <person name="Klenk H.-P."/>
            <person name="Eisen J.A."/>
        </authorList>
    </citation>
    <scope>NUCLEOTIDE SEQUENCE [LARGE SCALE GENOMIC DNA]</scope>
    <source>
        <strain evidence="1 2">DSM 19592</strain>
    </source>
</reference>